<evidence type="ECO:0000313" key="6">
    <source>
        <dbReference type="Proteomes" id="UP000749646"/>
    </source>
</evidence>
<dbReference type="GO" id="GO:0003677">
    <property type="term" value="F:DNA binding"/>
    <property type="evidence" value="ECO:0007669"/>
    <property type="project" value="UniProtKB-UniRule"/>
</dbReference>
<name>A0A9P6J720_9FUNG</name>
<feature type="compositionally biased region" description="Gly residues" evidence="3">
    <location>
        <begin position="122"/>
        <end position="134"/>
    </location>
</feature>
<dbReference type="PANTHER" id="PTHR48112">
    <property type="entry name" value="HIGH MOBILITY GROUP PROTEIN DSP1"/>
    <property type="match status" value="1"/>
</dbReference>
<dbReference type="Proteomes" id="UP000749646">
    <property type="component" value="Unassembled WGS sequence"/>
</dbReference>
<feature type="region of interest" description="Disordered" evidence="3">
    <location>
        <begin position="103"/>
        <end position="150"/>
    </location>
</feature>
<sequence length="150" mass="16325">MQQHIGLHGRPGAMGPVVGGGISKKKLKKPVIPVVKDKNCPKRPRNSYIFFTLMKRDDIKKKHPEFKPTEITKMLGEEWQKLSEAEKESYGSMAENDKKRYQAEMESYDSSANGSATPAVGDGTGHAHNGGVGNGPAVPSGDMGTESWRA</sequence>
<dbReference type="Gene3D" id="1.10.30.10">
    <property type="entry name" value="High mobility group box domain"/>
    <property type="match status" value="1"/>
</dbReference>
<dbReference type="InterPro" id="IPR050342">
    <property type="entry name" value="HMGB"/>
</dbReference>
<comment type="caution">
    <text evidence="5">The sequence shown here is derived from an EMBL/GenBank/DDBJ whole genome shotgun (WGS) entry which is preliminary data.</text>
</comment>
<evidence type="ECO:0000259" key="4">
    <source>
        <dbReference type="PROSITE" id="PS50118"/>
    </source>
</evidence>
<evidence type="ECO:0000256" key="3">
    <source>
        <dbReference type="SAM" id="MobiDB-lite"/>
    </source>
</evidence>
<evidence type="ECO:0000256" key="2">
    <source>
        <dbReference type="PROSITE-ProRule" id="PRU00267"/>
    </source>
</evidence>
<feature type="region of interest" description="Disordered" evidence="3">
    <location>
        <begin position="1"/>
        <end position="22"/>
    </location>
</feature>
<keyword evidence="2" id="KW-0539">Nucleus</keyword>
<keyword evidence="6" id="KW-1185">Reference proteome</keyword>
<dbReference type="SUPFAM" id="SSF47095">
    <property type="entry name" value="HMG-box"/>
    <property type="match status" value="1"/>
</dbReference>
<dbReference type="SMART" id="SM00398">
    <property type="entry name" value="HMG"/>
    <property type="match status" value="1"/>
</dbReference>
<dbReference type="InterPro" id="IPR036910">
    <property type="entry name" value="HMG_box_dom_sf"/>
</dbReference>
<dbReference type="OrthoDB" id="1919336at2759"/>
<dbReference type="AlphaFoldDB" id="A0A9P6J720"/>
<accession>A0A9P6J720</accession>
<reference evidence="5" key="1">
    <citation type="journal article" date="2020" name="Fungal Divers.">
        <title>Resolving the Mortierellaceae phylogeny through synthesis of multi-gene phylogenetics and phylogenomics.</title>
        <authorList>
            <person name="Vandepol N."/>
            <person name="Liber J."/>
            <person name="Desiro A."/>
            <person name="Na H."/>
            <person name="Kennedy M."/>
            <person name="Barry K."/>
            <person name="Grigoriev I.V."/>
            <person name="Miller A.N."/>
            <person name="O'Donnell K."/>
            <person name="Stajich J.E."/>
            <person name="Bonito G."/>
        </authorList>
    </citation>
    <scope>NUCLEOTIDE SEQUENCE</scope>
    <source>
        <strain evidence="5">MES-2147</strain>
    </source>
</reference>
<dbReference type="Pfam" id="PF00505">
    <property type="entry name" value="HMG_box"/>
    <property type="match status" value="1"/>
</dbReference>
<feature type="DNA-binding region" description="HMG box" evidence="2">
    <location>
        <begin position="41"/>
        <end position="109"/>
    </location>
</feature>
<gene>
    <name evidence="5" type="primary">NHP10</name>
    <name evidence="5" type="ORF">BGZ65_010808</name>
</gene>
<organism evidence="5 6">
    <name type="scientific">Modicella reniformis</name>
    <dbReference type="NCBI Taxonomy" id="1440133"/>
    <lineage>
        <taxon>Eukaryota</taxon>
        <taxon>Fungi</taxon>
        <taxon>Fungi incertae sedis</taxon>
        <taxon>Mucoromycota</taxon>
        <taxon>Mortierellomycotina</taxon>
        <taxon>Mortierellomycetes</taxon>
        <taxon>Mortierellales</taxon>
        <taxon>Mortierellaceae</taxon>
        <taxon>Modicella</taxon>
    </lineage>
</organism>
<feature type="domain" description="HMG box" evidence="4">
    <location>
        <begin position="41"/>
        <end position="109"/>
    </location>
</feature>
<proteinExistence type="predicted"/>
<dbReference type="InterPro" id="IPR009071">
    <property type="entry name" value="HMG_box_dom"/>
</dbReference>
<evidence type="ECO:0000313" key="5">
    <source>
        <dbReference type="EMBL" id="KAF9961372.1"/>
    </source>
</evidence>
<keyword evidence="1 2" id="KW-0238">DNA-binding</keyword>
<dbReference type="GO" id="GO:0005634">
    <property type="term" value="C:nucleus"/>
    <property type="evidence" value="ECO:0007669"/>
    <property type="project" value="UniProtKB-UniRule"/>
</dbReference>
<dbReference type="PANTHER" id="PTHR48112:SF22">
    <property type="entry name" value="MITOCHONDRIAL TRANSCRIPTION FACTOR A, ISOFORM B"/>
    <property type="match status" value="1"/>
</dbReference>
<dbReference type="EMBL" id="JAAAHW010006417">
    <property type="protein sequence ID" value="KAF9961372.1"/>
    <property type="molecule type" value="Genomic_DNA"/>
</dbReference>
<evidence type="ECO:0000256" key="1">
    <source>
        <dbReference type="ARBA" id="ARBA00023125"/>
    </source>
</evidence>
<dbReference type="PROSITE" id="PS50118">
    <property type="entry name" value="HMG_BOX_2"/>
    <property type="match status" value="1"/>
</dbReference>
<protein>
    <submittedName>
        <fullName evidence="5">Non-histone protein</fullName>
    </submittedName>
</protein>